<keyword evidence="1" id="KW-0479">Metal-binding</keyword>
<dbReference type="Pfam" id="PF00168">
    <property type="entry name" value="C2"/>
    <property type="match status" value="1"/>
</dbReference>
<dbReference type="SUPFAM" id="SSF49562">
    <property type="entry name" value="C2 domain (Calcium/lipid-binding domain, CaLB)"/>
    <property type="match status" value="1"/>
</dbReference>
<evidence type="ECO:0000256" key="2">
    <source>
        <dbReference type="ARBA" id="ARBA00022837"/>
    </source>
</evidence>
<dbReference type="PANTHER" id="PTHR45911:SF4">
    <property type="entry name" value="MULTIPLE C2 AND TRANSMEMBRANE DOMAIN-CONTAINING PROTEIN"/>
    <property type="match status" value="1"/>
</dbReference>
<gene>
    <name evidence="4" type="ORF">M9Y10_014110</name>
</gene>
<dbReference type="InterPro" id="IPR000008">
    <property type="entry name" value="C2_dom"/>
</dbReference>
<comment type="caution">
    <text evidence="4">The sequence shown here is derived from an EMBL/GenBank/DDBJ whole genome shotgun (WGS) entry which is preliminary data.</text>
</comment>
<evidence type="ECO:0000313" key="5">
    <source>
        <dbReference type="Proteomes" id="UP001470230"/>
    </source>
</evidence>
<dbReference type="Gene3D" id="2.60.40.150">
    <property type="entry name" value="C2 domain"/>
    <property type="match status" value="1"/>
</dbReference>
<dbReference type="SMART" id="SM00239">
    <property type="entry name" value="C2"/>
    <property type="match status" value="1"/>
</dbReference>
<dbReference type="CDD" id="cd00030">
    <property type="entry name" value="C2"/>
    <property type="match status" value="1"/>
</dbReference>
<proteinExistence type="predicted"/>
<dbReference type="PROSITE" id="PS50004">
    <property type="entry name" value="C2"/>
    <property type="match status" value="1"/>
</dbReference>
<feature type="domain" description="C2" evidence="3">
    <location>
        <begin position="1"/>
        <end position="102"/>
    </location>
</feature>
<dbReference type="InterPro" id="IPR035892">
    <property type="entry name" value="C2_domain_sf"/>
</dbReference>
<sequence length="124" mass="14064">MTLYVFLIEGSGVIKSDLIGKSDPYCVLSISGEPDKQQSKHIDDCHEPKWNDSFTFFVKDTSKSLHIEMMDKDIPPKKDDTLATLDIPISSLPVNKEIEKWYSMTPTKGRQGSTKIHLQISYSK</sequence>
<organism evidence="4 5">
    <name type="scientific">Tritrichomonas musculus</name>
    <dbReference type="NCBI Taxonomy" id="1915356"/>
    <lineage>
        <taxon>Eukaryota</taxon>
        <taxon>Metamonada</taxon>
        <taxon>Parabasalia</taxon>
        <taxon>Tritrichomonadida</taxon>
        <taxon>Tritrichomonadidae</taxon>
        <taxon>Tritrichomonas</taxon>
    </lineage>
</organism>
<dbReference type="EMBL" id="JAPFFF010000002">
    <property type="protein sequence ID" value="KAK8896215.1"/>
    <property type="molecule type" value="Genomic_DNA"/>
</dbReference>
<dbReference type="Proteomes" id="UP001470230">
    <property type="component" value="Unassembled WGS sequence"/>
</dbReference>
<accession>A0ABR2KYL5</accession>
<evidence type="ECO:0000256" key="1">
    <source>
        <dbReference type="ARBA" id="ARBA00022723"/>
    </source>
</evidence>
<name>A0ABR2KYL5_9EUKA</name>
<keyword evidence="5" id="KW-1185">Reference proteome</keyword>
<dbReference type="PANTHER" id="PTHR45911">
    <property type="entry name" value="C2 DOMAIN-CONTAINING PROTEIN"/>
    <property type="match status" value="1"/>
</dbReference>
<reference evidence="4 5" key="1">
    <citation type="submission" date="2024-04" db="EMBL/GenBank/DDBJ databases">
        <title>Tritrichomonas musculus Genome.</title>
        <authorList>
            <person name="Alves-Ferreira E."/>
            <person name="Grigg M."/>
            <person name="Lorenzi H."/>
            <person name="Galac M."/>
        </authorList>
    </citation>
    <scope>NUCLEOTIDE SEQUENCE [LARGE SCALE GENOMIC DNA]</scope>
    <source>
        <strain evidence="4 5">EAF2021</strain>
    </source>
</reference>
<evidence type="ECO:0000313" key="4">
    <source>
        <dbReference type="EMBL" id="KAK8896215.1"/>
    </source>
</evidence>
<protein>
    <submittedName>
        <fullName evidence="4">Protein Aster-C</fullName>
    </submittedName>
</protein>
<keyword evidence="2" id="KW-0106">Calcium</keyword>
<evidence type="ECO:0000259" key="3">
    <source>
        <dbReference type="PROSITE" id="PS50004"/>
    </source>
</evidence>